<evidence type="ECO:0000256" key="5">
    <source>
        <dbReference type="ARBA" id="ARBA00023242"/>
    </source>
</evidence>
<dbReference type="Gene3D" id="3.30.710.10">
    <property type="entry name" value="Potassium Channel Kv1.1, Chain A"/>
    <property type="match status" value="1"/>
</dbReference>
<dbReference type="InterPro" id="IPR011333">
    <property type="entry name" value="SKP1/BTB/POZ_sf"/>
</dbReference>
<comment type="pathway">
    <text evidence="2">Protein modification; protein ubiquitination.</text>
</comment>
<dbReference type="CDD" id="cd00121">
    <property type="entry name" value="MATH"/>
    <property type="match status" value="1"/>
</dbReference>
<sequence length="352" mass="39891">MPKINSNSIGSEEVMTTSVKSNEISFTWVIHNFSAWLAQVKGNQMSFKFPSGRDDQWYLQIDPDLLKDRTYCGVYVRSTKEQGKFNAKCELFLTNSAGFVFKRGQLQGNIKWNEGLGYDEFINVKTLPEKIKPDGTLLIKCTITSNAVILNEWRQGSFRQLLEPRPSSLSTDLKTLFEGDKLSDVTVLIQGQRISAHKCILSARSSVFAAMFHHQLKESIENCVTIDDVEPDVFNEMLRYIYTDELTGLDKMANKLYTVADKYALETMKSRCRYHILEKLNLETAAETLVLADLHADLELKQHALKFLCESVTAEVLNTKGWKQMAQTHPNLVEEAVRALLVAKTSATSTEK</sequence>
<dbReference type="PANTHER" id="PTHR24413">
    <property type="entry name" value="SPECKLE-TYPE POZ PROTEIN"/>
    <property type="match status" value="1"/>
</dbReference>
<keyword evidence="4" id="KW-0833">Ubl conjugation pathway</keyword>
<evidence type="ECO:0000256" key="2">
    <source>
        <dbReference type="ARBA" id="ARBA00004906"/>
    </source>
</evidence>
<dbReference type="PROSITE" id="PS50097">
    <property type="entry name" value="BTB"/>
    <property type="match status" value="1"/>
</dbReference>
<reference evidence="8" key="1">
    <citation type="submission" date="2021-05" db="EMBL/GenBank/DDBJ databases">
        <authorList>
            <person name="Alioto T."/>
            <person name="Alioto T."/>
            <person name="Gomez Garrido J."/>
        </authorList>
    </citation>
    <scope>NUCLEOTIDE SEQUENCE</scope>
</reference>
<dbReference type="GO" id="GO:0030163">
    <property type="term" value="P:protein catabolic process"/>
    <property type="evidence" value="ECO:0007669"/>
    <property type="project" value="UniProtKB-ARBA"/>
</dbReference>
<evidence type="ECO:0000256" key="1">
    <source>
        <dbReference type="ARBA" id="ARBA00004123"/>
    </source>
</evidence>
<dbReference type="InterPro" id="IPR002083">
    <property type="entry name" value="MATH/TRAF_dom"/>
</dbReference>
<dbReference type="Pfam" id="PF22486">
    <property type="entry name" value="MATH_2"/>
    <property type="match status" value="1"/>
</dbReference>
<dbReference type="SUPFAM" id="SSF54695">
    <property type="entry name" value="POZ domain"/>
    <property type="match status" value="1"/>
</dbReference>
<dbReference type="GO" id="GO:0005634">
    <property type="term" value="C:nucleus"/>
    <property type="evidence" value="ECO:0007669"/>
    <property type="project" value="UniProtKB-SubCell"/>
</dbReference>
<keyword evidence="5" id="KW-0539">Nucleus</keyword>
<evidence type="ECO:0000313" key="8">
    <source>
        <dbReference type="EMBL" id="CAG6503470.1"/>
    </source>
</evidence>
<protein>
    <submittedName>
        <fullName evidence="8">Speckle-type POZ protein B</fullName>
    </submittedName>
</protein>
<feature type="domain" description="BTB" evidence="6">
    <location>
        <begin position="183"/>
        <end position="250"/>
    </location>
</feature>
<dbReference type="EMBL" id="HBUE01147066">
    <property type="protein sequence ID" value="CAG6503470.1"/>
    <property type="molecule type" value="Transcribed_RNA"/>
</dbReference>
<dbReference type="PROSITE" id="PS50144">
    <property type="entry name" value="MATH"/>
    <property type="match status" value="1"/>
</dbReference>
<dbReference type="FunFam" id="3.30.710.10:FF:000159">
    <property type="entry name" value="Speckle-type POZ protein B"/>
    <property type="match status" value="1"/>
</dbReference>
<dbReference type="InterPro" id="IPR000210">
    <property type="entry name" value="BTB/POZ_dom"/>
</dbReference>
<feature type="domain" description="MATH" evidence="7">
    <location>
        <begin position="23"/>
        <end position="143"/>
    </location>
</feature>
<dbReference type="Pfam" id="PF24570">
    <property type="entry name" value="BACK_BPM_SPOP"/>
    <property type="match status" value="1"/>
</dbReference>
<evidence type="ECO:0000256" key="3">
    <source>
        <dbReference type="ARBA" id="ARBA00010846"/>
    </source>
</evidence>
<dbReference type="SUPFAM" id="SSF49599">
    <property type="entry name" value="TRAF domain-like"/>
    <property type="match status" value="1"/>
</dbReference>
<evidence type="ECO:0000259" key="6">
    <source>
        <dbReference type="PROSITE" id="PS50097"/>
    </source>
</evidence>
<dbReference type="InterPro" id="IPR008974">
    <property type="entry name" value="TRAF-like"/>
</dbReference>
<dbReference type="AlphaFoldDB" id="A0A8D8D6H2"/>
<evidence type="ECO:0000259" key="7">
    <source>
        <dbReference type="PROSITE" id="PS50144"/>
    </source>
</evidence>
<proteinExistence type="inferred from homology"/>
<dbReference type="SMART" id="SM00225">
    <property type="entry name" value="BTB"/>
    <property type="match status" value="1"/>
</dbReference>
<dbReference type="Gene3D" id="2.60.210.10">
    <property type="entry name" value="Apoptosis, Tumor Necrosis Factor Receptor Associated Protein 2, Chain A"/>
    <property type="match status" value="1"/>
</dbReference>
<accession>A0A8D8D6H2</accession>
<name>A0A8D8D6H2_CULPI</name>
<comment type="similarity">
    <text evidence="3">Belongs to the Tdpoz family.</text>
</comment>
<dbReference type="Gene3D" id="6.20.250.50">
    <property type="match status" value="1"/>
</dbReference>
<dbReference type="Pfam" id="PF00651">
    <property type="entry name" value="BTB"/>
    <property type="match status" value="1"/>
</dbReference>
<comment type="subcellular location">
    <subcellularLocation>
        <location evidence="1">Nucleus</location>
    </subcellularLocation>
</comment>
<organism evidence="8">
    <name type="scientific">Culex pipiens</name>
    <name type="common">House mosquito</name>
    <dbReference type="NCBI Taxonomy" id="7175"/>
    <lineage>
        <taxon>Eukaryota</taxon>
        <taxon>Metazoa</taxon>
        <taxon>Ecdysozoa</taxon>
        <taxon>Arthropoda</taxon>
        <taxon>Hexapoda</taxon>
        <taxon>Insecta</taxon>
        <taxon>Pterygota</taxon>
        <taxon>Neoptera</taxon>
        <taxon>Endopterygota</taxon>
        <taxon>Diptera</taxon>
        <taxon>Nematocera</taxon>
        <taxon>Culicoidea</taxon>
        <taxon>Culicidae</taxon>
        <taxon>Culicinae</taxon>
        <taxon>Culicini</taxon>
        <taxon>Culex</taxon>
        <taxon>Culex</taxon>
    </lineage>
</organism>
<dbReference type="InterPro" id="IPR056423">
    <property type="entry name" value="BACK_BPM_SPOP"/>
</dbReference>
<dbReference type="EMBL" id="HBUE01251992">
    <property type="protein sequence ID" value="CAG6554727.1"/>
    <property type="molecule type" value="Transcribed_RNA"/>
</dbReference>
<evidence type="ECO:0000256" key="4">
    <source>
        <dbReference type="ARBA" id="ARBA00022786"/>
    </source>
</evidence>